<proteinExistence type="inferred from homology"/>
<evidence type="ECO:0000313" key="8">
    <source>
        <dbReference type="Proteomes" id="UP000193240"/>
    </source>
</evidence>
<dbReference type="Gene3D" id="3.30.43.10">
    <property type="entry name" value="Uridine Diphospho-n-acetylenolpyruvylglucosamine Reductase, domain 2"/>
    <property type="match status" value="1"/>
</dbReference>
<protein>
    <recommendedName>
        <fullName evidence="6">FAD-binding PCMH-type domain-containing protein</fullName>
    </recommendedName>
</protein>
<sequence length="499" mass="53642">MFGVKIALLAAALTPLASAQTEPDSCCAALANSALKGCLLLPGQTAYESRLDSYFDVKQQSITPNCIVQPKTAEDVALAVKTLVACEKPCKFAIRSGGHTPYAGASNIDNGVTIDLQHVNSVEYDADNSLVKVGPGAIWNDVFLALEPHGVITTGGRSSTVGVGGLTLGGGISYFSAEQGLICDNVMRFEVVLADGRTVTASTTENPDLFTVLKGGNNNFGIVTQIQFRTFKYDGMWGGLVIYPETTIQDHFKALINFSDNIEKNPKSSAIVMPVYQSSADADLILVAYDHAEPVVRPAAFDEFLAIPGNISDTTAVTNMSTLAAALAGSTTSSVYFGTLTFTNDLRVMTEAHQIYMEVLANLKEKATGEWQIYILYQPLPPAYTKDSVARGGNVLGLERFHNQVLCLYQPYISWQGAEQDALFQQAGADLVDRIRAYAVSIGADNPYLYLDYADITQDPLASYGVENVKKMKAAAKKYDPQGVFQNLVPGGFKISKVA</sequence>
<dbReference type="Gene3D" id="3.30.465.10">
    <property type="match status" value="1"/>
</dbReference>
<evidence type="ECO:0000256" key="2">
    <source>
        <dbReference type="ARBA" id="ARBA00022630"/>
    </source>
</evidence>
<evidence type="ECO:0000256" key="1">
    <source>
        <dbReference type="ARBA" id="ARBA00005466"/>
    </source>
</evidence>
<dbReference type="InterPro" id="IPR016169">
    <property type="entry name" value="FAD-bd_PCMH_sub2"/>
</dbReference>
<dbReference type="STRING" id="105696.A0A1Y2M988"/>
<name>A0A1Y2M988_EPING</name>
<keyword evidence="8" id="KW-1185">Reference proteome</keyword>
<dbReference type="InParanoid" id="A0A1Y2M988"/>
<organism evidence="7 8">
    <name type="scientific">Epicoccum nigrum</name>
    <name type="common">Soil fungus</name>
    <name type="synonym">Epicoccum purpurascens</name>
    <dbReference type="NCBI Taxonomy" id="105696"/>
    <lineage>
        <taxon>Eukaryota</taxon>
        <taxon>Fungi</taxon>
        <taxon>Dikarya</taxon>
        <taxon>Ascomycota</taxon>
        <taxon>Pezizomycotina</taxon>
        <taxon>Dothideomycetes</taxon>
        <taxon>Pleosporomycetidae</taxon>
        <taxon>Pleosporales</taxon>
        <taxon>Pleosporineae</taxon>
        <taxon>Didymellaceae</taxon>
        <taxon>Epicoccum</taxon>
    </lineage>
</organism>
<dbReference type="InterPro" id="IPR036318">
    <property type="entry name" value="FAD-bd_PCMH-like_sf"/>
</dbReference>
<dbReference type="InterPro" id="IPR016167">
    <property type="entry name" value="FAD-bd_PCMH_sub1"/>
</dbReference>
<feature type="signal peptide" evidence="5">
    <location>
        <begin position="1"/>
        <end position="19"/>
    </location>
</feature>
<dbReference type="InterPro" id="IPR050416">
    <property type="entry name" value="FAD-linked_Oxidoreductase"/>
</dbReference>
<keyword evidence="2" id="KW-0285">Flavoprotein</keyword>
<dbReference type="OMA" id="LCLYQPY"/>
<evidence type="ECO:0000256" key="4">
    <source>
        <dbReference type="ARBA" id="ARBA00023002"/>
    </source>
</evidence>
<evidence type="ECO:0000259" key="6">
    <source>
        <dbReference type="PROSITE" id="PS51387"/>
    </source>
</evidence>
<dbReference type="Gene3D" id="3.40.462.20">
    <property type="match status" value="1"/>
</dbReference>
<accession>A0A1Y2M988</accession>
<dbReference type="Proteomes" id="UP000193240">
    <property type="component" value="Unassembled WGS sequence"/>
</dbReference>
<evidence type="ECO:0000256" key="3">
    <source>
        <dbReference type="ARBA" id="ARBA00022827"/>
    </source>
</evidence>
<feature type="domain" description="FAD-binding PCMH-type" evidence="6">
    <location>
        <begin position="60"/>
        <end position="233"/>
    </location>
</feature>
<dbReference type="EMBL" id="KZ107839">
    <property type="protein sequence ID" value="OSS52571.1"/>
    <property type="molecule type" value="Genomic_DNA"/>
</dbReference>
<feature type="chain" id="PRO_5013345202" description="FAD-binding PCMH-type domain-containing protein" evidence="5">
    <location>
        <begin position="20"/>
        <end position="499"/>
    </location>
</feature>
<dbReference type="InterPro" id="IPR006094">
    <property type="entry name" value="Oxid_FAD_bind_N"/>
</dbReference>
<reference evidence="7 8" key="1">
    <citation type="journal article" date="2017" name="Genome Announc.">
        <title>Genome sequence of the saprophytic ascomycete Epicoccum nigrum ICMP 19927 strain isolated from New Zealand.</title>
        <authorList>
            <person name="Fokin M."/>
            <person name="Fleetwood D."/>
            <person name="Weir B.S."/>
            <person name="Villas-Boas S.G."/>
        </authorList>
    </citation>
    <scope>NUCLEOTIDE SEQUENCE [LARGE SCALE GENOMIC DNA]</scope>
    <source>
        <strain evidence="7 8">ICMP 19927</strain>
    </source>
</reference>
<gene>
    <name evidence="7" type="ORF">B5807_03004</name>
</gene>
<keyword evidence="4" id="KW-0560">Oxidoreductase</keyword>
<keyword evidence="5" id="KW-0732">Signal</keyword>
<comment type="similarity">
    <text evidence="1">Belongs to the oxygen-dependent FAD-linked oxidoreductase family.</text>
</comment>
<dbReference type="AlphaFoldDB" id="A0A1Y2M988"/>
<dbReference type="PROSITE" id="PS51387">
    <property type="entry name" value="FAD_PCMH"/>
    <property type="match status" value="1"/>
</dbReference>
<dbReference type="Pfam" id="PF01565">
    <property type="entry name" value="FAD_binding_4"/>
    <property type="match status" value="1"/>
</dbReference>
<dbReference type="GO" id="GO:0071949">
    <property type="term" value="F:FAD binding"/>
    <property type="evidence" value="ECO:0007669"/>
    <property type="project" value="InterPro"/>
</dbReference>
<dbReference type="SUPFAM" id="SSF56176">
    <property type="entry name" value="FAD-binding/transporter-associated domain-like"/>
    <property type="match status" value="1"/>
</dbReference>
<dbReference type="InterPro" id="IPR016166">
    <property type="entry name" value="FAD-bd_PCMH"/>
</dbReference>
<dbReference type="PANTHER" id="PTHR42973:SF22">
    <property type="entry name" value="FAD-BINDING PCMH-TYPE DOMAIN-CONTAINING PROTEIN-RELATED"/>
    <property type="match status" value="1"/>
</dbReference>
<dbReference type="PANTHER" id="PTHR42973">
    <property type="entry name" value="BINDING OXIDOREDUCTASE, PUTATIVE (AFU_ORTHOLOGUE AFUA_1G17690)-RELATED"/>
    <property type="match status" value="1"/>
</dbReference>
<dbReference type="GO" id="GO:0016491">
    <property type="term" value="F:oxidoreductase activity"/>
    <property type="evidence" value="ECO:0007669"/>
    <property type="project" value="UniProtKB-KW"/>
</dbReference>
<evidence type="ECO:0000256" key="5">
    <source>
        <dbReference type="SAM" id="SignalP"/>
    </source>
</evidence>
<evidence type="ECO:0000313" key="7">
    <source>
        <dbReference type="EMBL" id="OSS52571.1"/>
    </source>
</evidence>
<keyword evidence="3" id="KW-0274">FAD</keyword>